<dbReference type="PANTHER" id="PTHR11439">
    <property type="entry name" value="GAG-POL-RELATED RETROTRANSPOSON"/>
    <property type="match status" value="1"/>
</dbReference>
<name>A0A151T7T3_CAJCA</name>
<keyword evidence="3" id="KW-1185">Reference proteome</keyword>
<reference evidence="2 3" key="1">
    <citation type="journal article" date="2012" name="Nat. Biotechnol.">
        <title>Draft genome sequence of pigeonpea (Cajanus cajan), an orphan legume crop of resource-poor farmers.</title>
        <authorList>
            <person name="Varshney R.K."/>
            <person name="Chen W."/>
            <person name="Li Y."/>
            <person name="Bharti A.K."/>
            <person name="Saxena R.K."/>
            <person name="Schlueter J.A."/>
            <person name="Donoghue M.T."/>
            <person name="Azam S."/>
            <person name="Fan G."/>
            <person name="Whaley A.M."/>
            <person name="Farmer A.D."/>
            <person name="Sheridan J."/>
            <person name="Iwata A."/>
            <person name="Tuteja R."/>
            <person name="Penmetsa R.V."/>
            <person name="Wu W."/>
            <person name="Upadhyaya H.D."/>
            <person name="Yang S.P."/>
            <person name="Shah T."/>
            <person name="Saxena K.B."/>
            <person name="Michael T."/>
            <person name="McCombie W.R."/>
            <person name="Yang B."/>
            <person name="Zhang G."/>
            <person name="Yang H."/>
            <person name="Wang J."/>
            <person name="Spillane C."/>
            <person name="Cook D.R."/>
            <person name="May G.D."/>
            <person name="Xu X."/>
            <person name="Jackson S.A."/>
        </authorList>
    </citation>
    <scope>NUCLEOTIDE SEQUENCE [LARGE SCALE GENOMIC DNA]</scope>
    <source>
        <strain evidence="3">cv. Asha</strain>
    </source>
</reference>
<evidence type="ECO:0008006" key="4">
    <source>
        <dbReference type="Google" id="ProtNLM"/>
    </source>
</evidence>
<dbReference type="EMBL" id="CM003610">
    <property type="protein sequence ID" value="KYP63096.1"/>
    <property type="molecule type" value="Genomic_DNA"/>
</dbReference>
<dbReference type="Proteomes" id="UP000075243">
    <property type="component" value="Chromosome 8"/>
</dbReference>
<keyword evidence="1" id="KW-0472">Membrane</keyword>
<feature type="transmembrane region" description="Helical" evidence="1">
    <location>
        <begin position="6"/>
        <end position="24"/>
    </location>
</feature>
<dbReference type="Gramene" id="C.cajan_17152.t">
    <property type="protein sequence ID" value="C.cajan_17152.t.cds1"/>
    <property type="gene ID" value="C.cajan_17152"/>
</dbReference>
<keyword evidence="1" id="KW-0812">Transmembrane</keyword>
<feature type="non-terminal residue" evidence="2">
    <location>
        <position position="1"/>
    </location>
</feature>
<gene>
    <name evidence="2" type="ORF">KK1_017661</name>
</gene>
<dbReference type="PANTHER" id="PTHR11439:SF470">
    <property type="entry name" value="CYSTEINE-RICH RLK (RECEPTOR-LIKE PROTEIN KINASE) 8"/>
    <property type="match status" value="1"/>
</dbReference>
<evidence type="ECO:0000313" key="2">
    <source>
        <dbReference type="EMBL" id="KYP63096.1"/>
    </source>
</evidence>
<protein>
    <recommendedName>
        <fullName evidence="4">Retrovirus-related Pol polyprotein from transposon TNT 1-94</fullName>
    </recommendedName>
</protein>
<dbReference type="AlphaFoldDB" id="A0A151T7T3"/>
<sequence length="58" mass="6592">ATCPLTHHSLISYFIMLGVYPVAWKTKKQPIVSRSFSKAAYRSIAITSCEFTWLKSLL</sequence>
<organism evidence="2 3">
    <name type="scientific">Cajanus cajan</name>
    <name type="common">Pigeon pea</name>
    <name type="synonym">Cajanus indicus</name>
    <dbReference type="NCBI Taxonomy" id="3821"/>
    <lineage>
        <taxon>Eukaryota</taxon>
        <taxon>Viridiplantae</taxon>
        <taxon>Streptophyta</taxon>
        <taxon>Embryophyta</taxon>
        <taxon>Tracheophyta</taxon>
        <taxon>Spermatophyta</taxon>
        <taxon>Magnoliopsida</taxon>
        <taxon>eudicotyledons</taxon>
        <taxon>Gunneridae</taxon>
        <taxon>Pentapetalae</taxon>
        <taxon>rosids</taxon>
        <taxon>fabids</taxon>
        <taxon>Fabales</taxon>
        <taxon>Fabaceae</taxon>
        <taxon>Papilionoideae</taxon>
        <taxon>50 kb inversion clade</taxon>
        <taxon>NPAAA clade</taxon>
        <taxon>indigoferoid/millettioid clade</taxon>
        <taxon>Phaseoleae</taxon>
        <taxon>Cajanus</taxon>
    </lineage>
</organism>
<keyword evidence="1" id="KW-1133">Transmembrane helix</keyword>
<proteinExistence type="predicted"/>
<evidence type="ECO:0000313" key="3">
    <source>
        <dbReference type="Proteomes" id="UP000075243"/>
    </source>
</evidence>
<evidence type="ECO:0000256" key="1">
    <source>
        <dbReference type="SAM" id="Phobius"/>
    </source>
</evidence>
<accession>A0A151T7T3</accession>